<gene>
    <name evidence="1" type="ORF">S01H4_41674</name>
</gene>
<feature type="non-terminal residue" evidence="1">
    <location>
        <position position="137"/>
    </location>
</feature>
<sequence length="137" mass="16285">MTMKALDIEIAIVLGSILPQRKRLDVSSYLYRLSVKMAGEAFQKTWRGDPINHYWFKKRNWTESEIETFMTESTALPLPPPQAIKNVEVDYERLETLLNRWNEFNVQIYASNEAWEFMVLAQRFDELQELVNLIKKR</sequence>
<evidence type="ECO:0000313" key="1">
    <source>
        <dbReference type="EMBL" id="GAH01013.1"/>
    </source>
</evidence>
<dbReference type="EMBL" id="BART01022811">
    <property type="protein sequence ID" value="GAH01013.1"/>
    <property type="molecule type" value="Genomic_DNA"/>
</dbReference>
<comment type="caution">
    <text evidence="1">The sequence shown here is derived from an EMBL/GenBank/DDBJ whole genome shotgun (WGS) entry which is preliminary data.</text>
</comment>
<dbReference type="AlphaFoldDB" id="X1DXC4"/>
<organism evidence="1">
    <name type="scientific">marine sediment metagenome</name>
    <dbReference type="NCBI Taxonomy" id="412755"/>
    <lineage>
        <taxon>unclassified sequences</taxon>
        <taxon>metagenomes</taxon>
        <taxon>ecological metagenomes</taxon>
    </lineage>
</organism>
<name>X1DXC4_9ZZZZ</name>
<protein>
    <submittedName>
        <fullName evidence="1">Uncharacterized protein</fullName>
    </submittedName>
</protein>
<reference evidence="1" key="1">
    <citation type="journal article" date="2014" name="Front. Microbiol.">
        <title>High frequency of phylogenetically diverse reductive dehalogenase-homologous genes in deep subseafloor sedimentary metagenomes.</title>
        <authorList>
            <person name="Kawai M."/>
            <person name="Futagami T."/>
            <person name="Toyoda A."/>
            <person name="Takaki Y."/>
            <person name="Nishi S."/>
            <person name="Hori S."/>
            <person name="Arai W."/>
            <person name="Tsubouchi T."/>
            <person name="Morono Y."/>
            <person name="Uchiyama I."/>
            <person name="Ito T."/>
            <person name="Fujiyama A."/>
            <person name="Inagaki F."/>
            <person name="Takami H."/>
        </authorList>
    </citation>
    <scope>NUCLEOTIDE SEQUENCE</scope>
    <source>
        <strain evidence="1">Expedition CK06-06</strain>
    </source>
</reference>
<accession>X1DXC4</accession>
<proteinExistence type="predicted"/>